<organism evidence="2">
    <name type="scientific">hydrothermal vent metagenome</name>
    <dbReference type="NCBI Taxonomy" id="652676"/>
    <lineage>
        <taxon>unclassified sequences</taxon>
        <taxon>metagenomes</taxon>
        <taxon>ecological metagenomes</taxon>
    </lineage>
</organism>
<dbReference type="InterPro" id="IPR007160">
    <property type="entry name" value="DUF362"/>
</dbReference>
<gene>
    <name evidence="2" type="ORF">MNBD_IGNAVI01-500</name>
</gene>
<feature type="domain" description="DUF362" evidence="1">
    <location>
        <begin position="76"/>
        <end position="272"/>
    </location>
</feature>
<reference evidence="2" key="1">
    <citation type="submission" date="2018-06" db="EMBL/GenBank/DDBJ databases">
        <authorList>
            <person name="Zhirakovskaya E."/>
        </authorList>
    </citation>
    <scope>NUCLEOTIDE SEQUENCE</scope>
</reference>
<sequence>MNRRKFFKNSFGAGMAAFTALSFGTAPRLLSNVRKSENNILYDLAAIKGGEPDVMFDKAIQAFGGIERFVKKNQVVVIKPNIGWNAEPERAANTNPKLIGRVVKRCYEAGAKDVYVFDHTCDNWQLCYTNSSIEEAVKNAGGKIVPGNSESYFQEVSISGGKSLKKASVHELILESDVFINIPVLKHHSSTELSIAMKNLMGAVWDRRFWHRNDLNQCIADFPTYRKPDLNIIDAYSVMKKNGPKGVSKNDCVIYKSQIISPDIVAADTAATKLFGSDPEDIDYIKIADEMGIGTMNLKNLSISRIKI</sequence>
<protein>
    <submittedName>
        <fullName evidence="2">Iron-sulfur cluster-binding protein</fullName>
    </submittedName>
</protein>
<proteinExistence type="predicted"/>
<dbReference type="Pfam" id="PF04015">
    <property type="entry name" value="DUF362"/>
    <property type="match status" value="1"/>
</dbReference>
<dbReference type="AlphaFoldDB" id="A0A3B1CCP6"/>
<evidence type="ECO:0000259" key="1">
    <source>
        <dbReference type="Pfam" id="PF04015"/>
    </source>
</evidence>
<dbReference type="EMBL" id="UOGD01000171">
    <property type="protein sequence ID" value="VAX20560.1"/>
    <property type="molecule type" value="Genomic_DNA"/>
</dbReference>
<accession>A0A3B1CCP6</accession>
<name>A0A3B1CCP6_9ZZZZ</name>
<evidence type="ECO:0000313" key="2">
    <source>
        <dbReference type="EMBL" id="VAX20560.1"/>
    </source>
</evidence>